<name>A0A7T8K943_CALRO</name>
<evidence type="ECO:0000313" key="2">
    <source>
        <dbReference type="Proteomes" id="UP000595437"/>
    </source>
</evidence>
<accession>A0A7T8K943</accession>
<dbReference type="AlphaFoldDB" id="A0A7T8K943"/>
<protein>
    <submittedName>
        <fullName evidence="1">Uncharacterized protein</fullName>
    </submittedName>
</protein>
<keyword evidence="2" id="KW-1185">Reference proteome</keyword>
<organism evidence="1 2">
    <name type="scientific">Caligus rogercresseyi</name>
    <name type="common">Sea louse</name>
    <dbReference type="NCBI Taxonomy" id="217165"/>
    <lineage>
        <taxon>Eukaryota</taxon>
        <taxon>Metazoa</taxon>
        <taxon>Ecdysozoa</taxon>
        <taxon>Arthropoda</taxon>
        <taxon>Crustacea</taxon>
        <taxon>Multicrustacea</taxon>
        <taxon>Hexanauplia</taxon>
        <taxon>Copepoda</taxon>
        <taxon>Siphonostomatoida</taxon>
        <taxon>Caligidae</taxon>
        <taxon>Caligus</taxon>
    </lineage>
</organism>
<dbReference type="Proteomes" id="UP000595437">
    <property type="component" value="Chromosome 7"/>
</dbReference>
<evidence type="ECO:0000313" key="1">
    <source>
        <dbReference type="EMBL" id="QQP50724.1"/>
    </source>
</evidence>
<sequence length="59" mass="6296">DKRDLILASFRNGKSTVEIMKILEVTGSGATVYKTACVASTVRSFKAVVKAKGGYVENS</sequence>
<proteinExistence type="predicted"/>
<gene>
    <name evidence="1" type="ORF">FKW44_011838</name>
</gene>
<reference evidence="2" key="1">
    <citation type="submission" date="2021-01" db="EMBL/GenBank/DDBJ databases">
        <title>Caligus Genome Assembly.</title>
        <authorList>
            <person name="Gallardo-Escarate C."/>
        </authorList>
    </citation>
    <scope>NUCLEOTIDE SEQUENCE [LARGE SCALE GENOMIC DNA]</scope>
</reference>
<dbReference type="EMBL" id="CP045896">
    <property type="protein sequence ID" value="QQP50724.1"/>
    <property type="molecule type" value="Genomic_DNA"/>
</dbReference>
<feature type="non-terminal residue" evidence="1">
    <location>
        <position position="1"/>
    </location>
</feature>